<evidence type="ECO:0000256" key="1">
    <source>
        <dbReference type="ARBA" id="ARBA00005417"/>
    </source>
</evidence>
<evidence type="ECO:0000313" key="7">
    <source>
        <dbReference type="Proteomes" id="UP000184603"/>
    </source>
</evidence>
<dbReference type="InterPro" id="IPR050319">
    <property type="entry name" value="ABC_transp_ATP-bind"/>
</dbReference>
<comment type="similarity">
    <text evidence="1">Belongs to the ABC transporter superfamily.</text>
</comment>
<dbReference type="GO" id="GO:0016887">
    <property type="term" value="F:ATP hydrolysis activity"/>
    <property type="evidence" value="ECO:0007669"/>
    <property type="project" value="InterPro"/>
</dbReference>
<dbReference type="GO" id="GO:0005524">
    <property type="term" value="F:ATP binding"/>
    <property type="evidence" value="ECO:0007669"/>
    <property type="project" value="UniProtKB-KW"/>
</dbReference>
<dbReference type="InterPro" id="IPR003593">
    <property type="entry name" value="AAA+_ATPase"/>
</dbReference>
<evidence type="ECO:0000259" key="5">
    <source>
        <dbReference type="PROSITE" id="PS50893"/>
    </source>
</evidence>
<dbReference type="Gene3D" id="3.40.50.300">
    <property type="entry name" value="P-loop containing nucleotide triphosphate hydrolases"/>
    <property type="match status" value="1"/>
</dbReference>
<evidence type="ECO:0000256" key="4">
    <source>
        <dbReference type="ARBA" id="ARBA00022840"/>
    </source>
</evidence>
<dbReference type="PANTHER" id="PTHR43776">
    <property type="entry name" value="TRANSPORT ATP-BINDING PROTEIN"/>
    <property type="match status" value="1"/>
</dbReference>
<dbReference type="InterPro" id="IPR003439">
    <property type="entry name" value="ABC_transporter-like_ATP-bd"/>
</dbReference>
<keyword evidence="3" id="KW-0547">Nucleotide-binding</keyword>
<dbReference type="RefSeq" id="WP_073611551.1">
    <property type="nucleotide sequence ID" value="NZ_FRFE01000001.1"/>
</dbReference>
<keyword evidence="2" id="KW-0813">Transport</keyword>
<gene>
    <name evidence="6" type="ORF">SAMN02745220_00180</name>
</gene>
<dbReference type="AlphaFoldDB" id="A0A1M7XVW5"/>
<proteinExistence type="inferred from homology"/>
<dbReference type="PROSITE" id="PS00211">
    <property type="entry name" value="ABC_TRANSPORTER_1"/>
    <property type="match status" value="1"/>
</dbReference>
<accession>A0A1M7XVW5</accession>
<dbReference type="EMBL" id="FRFE01000001">
    <property type="protein sequence ID" value="SHO42835.1"/>
    <property type="molecule type" value="Genomic_DNA"/>
</dbReference>
<dbReference type="Proteomes" id="UP000184603">
    <property type="component" value="Unassembled WGS sequence"/>
</dbReference>
<reference evidence="6 7" key="1">
    <citation type="submission" date="2016-12" db="EMBL/GenBank/DDBJ databases">
        <authorList>
            <person name="Song W.-J."/>
            <person name="Kurnit D.M."/>
        </authorList>
    </citation>
    <scope>NUCLEOTIDE SEQUENCE [LARGE SCALE GENOMIC DNA]</scope>
    <source>
        <strain evidence="6 7">DSM 18488</strain>
    </source>
</reference>
<keyword evidence="4" id="KW-0067">ATP-binding</keyword>
<dbReference type="GO" id="GO:0055085">
    <property type="term" value="P:transmembrane transport"/>
    <property type="evidence" value="ECO:0007669"/>
    <property type="project" value="UniProtKB-ARBA"/>
</dbReference>
<dbReference type="SMART" id="SM00382">
    <property type="entry name" value="AAA"/>
    <property type="match status" value="1"/>
</dbReference>
<keyword evidence="7" id="KW-1185">Reference proteome</keyword>
<dbReference type="InterPro" id="IPR027417">
    <property type="entry name" value="P-loop_NTPase"/>
</dbReference>
<evidence type="ECO:0000256" key="3">
    <source>
        <dbReference type="ARBA" id="ARBA00022741"/>
    </source>
</evidence>
<dbReference type="InterPro" id="IPR017871">
    <property type="entry name" value="ABC_transporter-like_CS"/>
</dbReference>
<feature type="domain" description="ABC transporter" evidence="5">
    <location>
        <begin position="2"/>
        <end position="211"/>
    </location>
</feature>
<dbReference type="Pfam" id="PF00005">
    <property type="entry name" value="ABC_tran"/>
    <property type="match status" value="1"/>
</dbReference>
<dbReference type="PROSITE" id="PS50893">
    <property type="entry name" value="ABC_TRANSPORTER_2"/>
    <property type="match status" value="1"/>
</dbReference>
<dbReference type="OrthoDB" id="9809450at2"/>
<evidence type="ECO:0000313" key="6">
    <source>
        <dbReference type="EMBL" id="SHO42835.1"/>
    </source>
</evidence>
<dbReference type="STRING" id="1121416.SAMN02745220_00180"/>
<dbReference type="SUPFAM" id="SSF52540">
    <property type="entry name" value="P-loop containing nucleoside triphosphate hydrolases"/>
    <property type="match status" value="1"/>
</dbReference>
<protein>
    <submittedName>
        <fullName evidence="6">Fe3+-transporting ATPase</fullName>
    </submittedName>
</protein>
<name>A0A1M7XVW5_9BACT</name>
<evidence type="ECO:0000256" key="2">
    <source>
        <dbReference type="ARBA" id="ARBA00022448"/>
    </source>
</evidence>
<dbReference type="PANTHER" id="PTHR43776:SF7">
    <property type="entry name" value="D,D-DIPEPTIDE TRANSPORT ATP-BINDING PROTEIN DDPF-RELATED"/>
    <property type="match status" value="1"/>
</dbReference>
<organism evidence="6 7">
    <name type="scientific">Desulfopila aestuarii DSM 18488</name>
    <dbReference type="NCBI Taxonomy" id="1121416"/>
    <lineage>
        <taxon>Bacteria</taxon>
        <taxon>Pseudomonadati</taxon>
        <taxon>Thermodesulfobacteriota</taxon>
        <taxon>Desulfobulbia</taxon>
        <taxon>Desulfobulbales</taxon>
        <taxon>Desulfocapsaceae</taxon>
        <taxon>Desulfopila</taxon>
    </lineage>
</organism>
<sequence length="212" mass="23190">MLRAEKICYRYDKDIPLLEGVICTINSGEIVGLPGPSGCGKSTLARLMAGFDHPQSGIIFCNDQALPASGFSPVQMIFQHPELAVNPRWKIGKILAEGNTDCSELLQRFGIGLNQLERYPHELSGGELQRITLIRAMTPATRYLIADEMTASLDPATQALIWQTVLSWAKSRQVGVLAISHDASLLNCICDRIDNGFCLQSPSSHLREPIAA</sequence>